<comment type="function">
    <text evidence="9">Catalyzes the reduction of all-trans-retinal to all-trans-retinol in the presence of NADPH.</text>
</comment>
<gene>
    <name evidence="12" type="ORF">RR46_12151</name>
</gene>
<dbReference type="PRINTS" id="PR00081">
    <property type="entry name" value="GDHRDH"/>
</dbReference>
<dbReference type="FunFam" id="3.40.50.720:FF:000131">
    <property type="entry name" value="Short-chain dehydrogenase/reductase 3"/>
    <property type="match status" value="1"/>
</dbReference>
<organism evidence="12 13">
    <name type="scientific">Papilio xuthus</name>
    <name type="common">Asian swallowtail butterfly</name>
    <dbReference type="NCBI Taxonomy" id="66420"/>
    <lineage>
        <taxon>Eukaryota</taxon>
        <taxon>Metazoa</taxon>
        <taxon>Ecdysozoa</taxon>
        <taxon>Arthropoda</taxon>
        <taxon>Hexapoda</taxon>
        <taxon>Insecta</taxon>
        <taxon>Pterygota</taxon>
        <taxon>Neoptera</taxon>
        <taxon>Endopterygota</taxon>
        <taxon>Lepidoptera</taxon>
        <taxon>Glossata</taxon>
        <taxon>Ditrysia</taxon>
        <taxon>Papilionoidea</taxon>
        <taxon>Papilionidae</taxon>
        <taxon>Papilioninae</taxon>
        <taxon>Papilio</taxon>
    </lineage>
</organism>
<dbReference type="PANTHER" id="PTHR24322">
    <property type="entry name" value="PKSB"/>
    <property type="match status" value="1"/>
</dbReference>
<dbReference type="Gene3D" id="3.40.50.720">
    <property type="entry name" value="NAD(P)-binding Rossmann-like Domain"/>
    <property type="match status" value="1"/>
</dbReference>
<evidence type="ECO:0000256" key="7">
    <source>
        <dbReference type="ARBA" id="ARBA00023098"/>
    </source>
</evidence>
<keyword evidence="8" id="KW-0472">Membrane</keyword>
<keyword evidence="6" id="KW-0560">Oxidoreductase</keyword>
<dbReference type="GO" id="GO:0052650">
    <property type="term" value="F:all-trans-retinol dehydrogenase (NADP+) activity"/>
    <property type="evidence" value="ECO:0007669"/>
    <property type="project" value="UniProtKB-ARBA"/>
</dbReference>
<comment type="subcellular location">
    <subcellularLocation>
        <location evidence="1">Membrane</location>
        <topology evidence="1">Multi-pass membrane protein</topology>
    </subcellularLocation>
</comment>
<dbReference type="InterPro" id="IPR036291">
    <property type="entry name" value="NAD(P)-bd_dom_sf"/>
</dbReference>
<dbReference type="EMBL" id="KQ459597">
    <property type="protein sequence ID" value="KPI95147.1"/>
    <property type="molecule type" value="Genomic_DNA"/>
</dbReference>
<evidence type="ECO:0000256" key="11">
    <source>
        <dbReference type="ARBA" id="ARBA00082544"/>
    </source>
</evidence>
<keyword evidence="4" id="KW-0521">NADP</keyword>
<evidence type="ECO:0000256" key="10">
    <source>
        <dbReference type="ARBA" id="ARBA00068717"/>
    </source>
</evidence>
<keyword evidence="3" id="KW-0812">Transmembrane</keyword>
<dbReference type="STRING" id="66420.A0A194PPB1"/>
<keyword evidence="13" id="KW-1185">Reference proteome</keyword>
<dbReference type="GO" id="GO:0005811">
    <property type="term" value="C:lipid droplet"/>
    <property type="evidence" value="ECO:0007669"/>
    <property type="project" value="TreeGrafter"/>
</dbReference>
<dbReference type="GO" id="GO:0016020">
    <property type="term" value="C:membrane"/>
    <property type="evidence" value="ECO:0007669"/>
    <property type="project" value="UniProtKB-SubCell"/>
</dbReference>
<evidence type="ECO:0000256" key="4">
    <source>
        <dbReference type="ARBA" id="ARBA00022857"/>
    </source>
</evidence>
<name>A0A194PPB1_PAPXU</name>
<evidence type="ECO:0000256" key="9">
    <source>
        <dbReference type="ARBA" id="ARBA00059620"/>
    </source>
</evidence>
<evidence type="ECO:0000256" key="5">
    <source>
        <dbReference type="ARBA" id="ARBA00022989"/>
    </source>
</evidence>
<evidence type="ECO:0000256" key="6">
    <source>
        <dbReference type="ARBA" id="ARBA00023002"/>
    </source>
</evidence>
<protein>
    <recommendedName>
        <fullName evidence="10">Short-chain dehydrogenase/reductase 3</fullName>
    </recommendedName>
    <alternativeName>
        <fullName evidence="11">Retinal short-chain dehydrogenase/reductase 1</fullName>
    </alternativeName>
</protein>
<proteinExistence type="inferred from homology"/>
<dbReference type="InterPro" id="IPR002347">
    <property type="entry name" value="SDR_fam"/>
</dbReference>
<evidence type="ECO:0000256" key="2">
    <source>
        <dbReference type="ARBA" id="ARBA00006484"/>
    </source>
</evidence>
<evidence type="ECO:0000256" key="1">
    <source>
        <dbReference type="ARBA" id="ARBA00004141"/>
    </source>
</evidence>
<reference evidence="12 13" key="1">
    <citation type="journal article" date="2015" name="Nat. Commun.">
        <title>Outbred genome sequencing and CRISPR/Cas9 gene editing in butterflies.</title>
        <authorList>
            <person name="Li X."/>
            <person name="Fan D."/>
            <person name="Zhang W."/>
            <person name="Liu G."/>
            <person name="Zhang L."/>
            <person name="Zhao L."/>
            <person name="Fang X."/>
            <person name="Chen L."/>
            <person name="Dong Y."/>
            <person name="Chen Y."/>
            <person name="Ding Y."/>
            <person name="Zhao R."/>
            <person name="Feng M."/>
            <person name="Zhu Y."/>
            <person name="Feng Y."/>
            <person name="Jiang X."/>
            <person name="Zhu D."/>
            <person name="Xiang H."/>
            <person name="Feng X."/>
            <person name="Li S."/>
            <person name="Wang J."/>
            <person name="Zhang G."/>
            <person name="Kronforst M.R."/>
            <person name="Wang W."/>
        </authorList>
    </citation>
    <scope>NUCLEOTIDE SEQUENCE [LARGE SCALE GENOMIC DNA]</scope>
    <source>
        <strain evidence="12">Ya'a_city_454_Px</strain>
        <tissue evidence="12">Whole body</tissue>
    </source>
</reference>
<sequence length="358" mass="39809">MRSKGLIFRYIGVIARKFRAFQERWLLPWWDSGGMSTAPLWALDTLVLIVKLCSTCAIAVVRVLIPPTMKNLYGETVLITGSGQGLGRELAIQFAELGATVICWDHDTPRNNAVVNEIRKKDGECFGFTIDVTSREQVSSLAARLIRQLSDVSIVVSNAGAYSCGPVTHFRPDAIAKLIEINLLAHFWIIQAFLPNMIEKRRGHIVAINSSAGLMPCAEMVPYCAAKYGLRGLMDAITEELRLDTWTKNVYTTSVYLATLSTGSYSPPAHRFASLYSEVAPKDAAKIIIDGIRKNRKEISIPSIMKPLIALNNILPYRIRIILTDFFNFGHRVCAACCKECRSNVAFVAKLCPQDSHR</sequence>
<keyword evidence="7" id="KW-0443">Lipid metabolism</keyword>
<comment type="similarity">
    <text evidence="2">Belongs to the short-chain dehydrogenases/reductases (SDR) family.</text>
</comment>
<dbReference type="SUPFAM" id="SSF51735">
    <property type="entry name" value="NAD(P)-binding Rossmann-fold domains"/>
    <property type="match status" value="1"/>
</dbReference>
<dbReference type="PANTHER" id="PTHR24322:SF736">
    <property type="entry name" value="RETINOL DEHYDROGENASE 10"/>
    <property type="match status" value="1"/>
</dbReference>
<dbReference type="AlphaFoldDB" id="A0A194PPB1"/>
<accession>A0A194PPB1</accession>
<dbReference type="Proteomes" id="UP000053268">
    <property type="component" value="Unassembled WGS sequence"/>
</dbReference>
<dbReference type="Pfam" id="PF00106">
    <property type="entry name" value="adh_short"/>
    <property type="match status" value="1"/>
</dbReference>
<evidence type="ECO:0000313" key="13">
    <source>
        <dbReference type="Proteomes" id="UP000053268"/>
    </source>
</evidence>
<keyword evidence="5" id="KW-1133">Transmembrane helix</keyword>
<evidence type="ECO:0000256" key="3">
    <source>
        <dbReference type="ARBA" id="ARBA00022692"/>
    </source>
</evidence>
<evidence type="ECO:0000313" key="12">
    <source>
        <dbReference type="EMBL" id="KPI95147.1"/>
    </source>
</evidence>
<evidence type="ECO:0000256" key="8">
    <source>
        <dbReference type="ARBA" id="ARBA00023136"/>
    </source>
</evidence>